<evidence type="ECO:0000256" key="3">
    <source>
        <dbReference type="SAM" id="Coils"/>
    </source>
</evidence>
<proteinExistence type="inferred from homology"/>
<sequence>MEKGRSLAYTEPVADPSAMQDQRCGGGGATVRNAFAPPTRHLARVVVMATALCVLWGGEARAQQKIGYIDSQAILEKLPEYASVEQKLDQLEDEWRAEIEAQEEQVQALRDEYRAWELLYTDEERRQKQAAIQKAREKVDRLRQRYFGPDGRLYTRQQELMRPIQERILDATEEVATEEGYDYVFDKSEKVLFMYARQDHNLNRRVLRALGITPGQQTEGQ</sequence>
<dbReference type="SMART" id="SM00935">
    <property type="entry name" value="OmpH"/>
    <property type="match status" value="1"/>
</dbReference>
<dbReference type="Gene3D" id="3.30.910.20">
    <property type="entry name" value="Skp domain"/>
    <property type="match status" value="1"/>
</dbReference>
<dbReference type="SUPFAM" id="SSF111384">
    <property type="entry name" value="OmpH-like"/>
    <property type="match status" value="1"/>
</dbReference>
<dbReference type="PANTHER" id="PTHR35089">
    <property type="entry name" value="CHAPERONE PROTEIN SKP"/>
    <property type="match status" value="1"/>
</dbReference>
<feature type="region of interest" description="Disordered" evidence="4">
    <location>
        <begin position="1"/>
        <end position="25"/>
    </location>
</feature>
<dbReference type="PANTHER" id="PTHR35089:SF1">
    <property type="entry name" value="CHAPERONE PROTEIN SKP"/>
    <property type="match status" value="1"/>
</dbReference>
<evidence type="ECO:0000313" key="6">
    <source>
        <dbReference type="Proteomes" id="UP000000933"/>
    </source>
</evidence>
<dbReference type="GO" id="GO:0051082">
    <property type="term" value="F:unfolded protein binding"/>
    <property type="evidence" value="ECO:0007669"/>
    <property type="project" value="InterPro"/>
</dbReference>
<gene>
    <name evidence="5" type="primary">ompH</name>
    <name evidence="5" type="ordered locus">SRM_02053</name>
</gene>
<evidence type="ECO:0000313" key="5">
    <source>
        <dbReference type="EMBL" id="CBH24974.1"/>
    </source>
</evidence>
<organism evidence="5 6">
    <name type="scientific">Salinibacter ruber (strain M8)</name>
    <dbReference type="NCBI Taxonomy" id="761659"/>
    <lineage>
        <taxon>Bacteria</taxon>
        <taxon>Pseudomonadati</taxon>
        <taxon>Rhodothermota</taxon>
        <taxon>Rhodothermia</taxon>
        <taxon>Rhodothermales</taxon>
        <taxon>Salinibacteraceae</taxon>
        <taxon>Salinibacter</taxon>
    </lineage>
</organism>
<keyword evidence="3" id="KW-0175">Coiled coil</keyword>
<feature type="coiled-coil region" evidence="3">
    <location>
        <begin position="81"/>
        <end position="145"/>
    </location>
</feature>
<accession>D5HAB9</accession>
<dbReference type="GO" id="GO:0050821">
    <property type="term" value="P:protein stabilization"/>
    <property type="evidence" value="ECO:0007669"/>
    <property type="project" value="TreeGrafter"/>
</dbReference>
<dbReference type="Pfam" id="PF03938">
    <property type="entry name" value="OmpH"/>
    <property type="match status" value="1"/>
</dbReference>
<reference evidence="6" key="2">
    <citation type="submission" date="2010-04" db="EMBL/GenBank/DDBJ databases">
        <title>Genome sequence of Salinibacter ruber M8.</title>
        <authorList>
            <consortium name="Genoscope"/>
        </authorList>
    </citation>
    <scope>NUCLEOTIDE SEQUENCE [LARGE SCALE GENOMIC DNA]</scope>
    <source>
        <strain evidence="6">M8</strain>
    </source>
</reference>
<protein>
    <submittedName>
        <fullName evidence="5">Outer membrane chaperone Skp (OmpH)</fullName>
    </submittedName>
</protein>
<dbReference type="InterPro" id="IPR024930">
    <property type="entry name" value="Skp_dom_sf"/>
</dbReference>
<dbReference type="InterPro" id="IPR005632">
    <property type="entry name" value="Chaperone_Skp"/>
</dbReference>
<dbReference type="KEGG" id="srm:SRM_02053"/>
<keyword evidence="2" id="KW-0732">Signal</keyword>
<evidence type="ECO:0000256" key="1">
    <source>
        <dbReference type="ARBA" id="ARBA00009091"/>
    </source>
</evidence>
<dbReference type="HOGENOM" id="CLU_053320_0_1_10"/>
<dbReference type="Proteomes" id="UP000000933">
    <property type="component" value="Chromosome"/>
</dbReference>
<evidence type="ECO:0000256" key="4">
    <source>
        <dbReference type="SAM" id="MobiDB-lite"/>
    </source>
</evidence>
<name>D5HAB9_SALRM</name>
<evidence type="ECO:0000256" key="2">
    <source>
        <dbReference type="ARBA" id="ARBA00022729"/>
    </source>
</evidence>
<dbReference type="AlphaFoldDB" id="D5HAB9"/>
<dbReference type="EMBL" id="FP565814">
    <property type="protein sequence ID" value="CBH24974.1"/>
    <property type="molecule type" value="Genomic_DNA"/>
</dbReference>
<comment type="similarity">
    <text evidence="1">Belongs to the Skp family.</text>
</comment>
<dbReference type="GO" id="GO:0005829">
    <property type="term" value="C:cytosol"/>
    <property type="evidence" value="ECO:0007669"/>
    <property type="project" value="TreeGrafter"/>
</dbReference>
<reference evidence="5 6" key="1">
    <citation type="journal article" date="2010" name="ISME J.">
        <title>Fine-scale evolution: genomic, phenotypic and ecological differentiation in two coexisting Salinibacter ruber strains.</title>
        <authorList>
            <person name="Pena A."/>
            <person name="Teeling H."/>
            <person name="Huerta-Cepas J."/>
            <person name="Santos F."/>
            <person name="Yarza P."/>
            <person name="Brito-Echeverria J."/>
            <person name="Lucio M."/>
            <person name="Schmitt-Kopplin P."/>
            <person name="Meseguer I."/>
            <person name="Schenowitz C."/>
            <person name="Dossat C."/>
            <person name="Barbe V."/>
            <person name="Dopazo J."/>
            <person name="Rossello-Mora R."/>
            <person name="Schuler M."/>
            <person name="Glockner F.O."/>
            <person name="Amann R."/>
            <person name="Gabaldon T."/>
            <person name="Anton J."/>
        </authorList>
    </citation>
    <scope>NUCLEOTIDE SEQUENCE [LARGE SCALE GENOMIC DNA]</scope>
    <source>
        <strain evidence="5 6">M8</strain>
    </source>
</reference>